<sequence length="946" mass="107805">HSSIYDPIGSSSRANLVLNSGLKSDILNICHFNSQSILARNLSKLQEIRSVFHKTKADVICVTETWLKKRKRNSLFNLNDYQIFRCDRHHKKGGGILIFVRPNLKAKVVTCCCTDDIPVLVDHTEFLFIEITVDTFKTLVGCVYNPDECDSSECLSTLLQNFSANYSDIILTGDFNTNLLVNDARTRRLCDVLDVFGLHNVSTAPTHFQGRSSTLLDLIITNQPNKVSVFNQIDLPGVSYHDLVAISYNIPICKSNDVKYYCDYKNLDRDLLLNYLSSIPWHQFYVLNNADEKLEFFNHYILDAHDSCIPLIRCPSNSNKPWFNDDILHVITDRNIAYRVWRRTRNQDDRFIYCNLRNRVNSLISSAKKAHFSNYFADNVPSKVLWNRLKEIGATKPKYCAVKINPDEVNDFFISCNVPISNSNSASSNPRYQRPMSPSFSFDTVEDHEVIDAFSKIKSNAVGLDNIPIKFLKIILPIIIPHITYLFNSVILSSSFPASWKKAKIIPVPKKGNSLQLGNLRPISILPALSKVLEILLSKQISAFLHANNLLNPVQSGFRPKHSTKSALLKVTDDIARDLDSKNMVAFLLLLDFSKAFDMVPHNLLCRKLDRNFNFSVSAVELIKSYLSLRFQCVSTDYGLSDLRSVVSGVPQGSVLGPILFSMYINDLPECVHHCNVHLFADDVQFYLADSVRNKDSLVDKINSDLKSVSEWAASNGLLLNPTKTKALCIQRNDYVLRTSPILLNGVAIEVVNETKNLGVFIDRKLKYEKQVSHICGVTYGILRSLYPSAKLISSELRLKLFKSLILPHFIYSDVMLISIEQGLKDRLSVALNCCVRYVYCLTRFDRVSHLQKNLLGCSIDNFFKYRCCCFIFRLRKLNSPSYIVDKLTPVRSLRHSNYIPPRHTTDWYNRTFFARGVTAWNGLPEDLKRTVGESTFKDRCINFFN</sequence>
<dbReference type="Pfam" id="PF03372">
    <property type="entry name" value="Exo_endo_phos"/>
    <property type="match status" value="1"/>
</dbReference>
<evidence type="ECO:0000259" key="1">
    <source>
        <dbReference type="PROSITE" id="PS50878"/>
    </source>
</evidence>
<keyword evidence="2" id="KW-0548">Nucleotidyltransferase</keyword>
<dbReference type="CDD" id="cd01650">
    <property type="entry name" value="RT_nLTR_like"/>
    <property type="match status" value="1"/>
</dbReference>
<proteinExistence type="evidence at transcript level"/>
<name>U5EEL4_9DIPT</name>
<protein>
    <submittedName>
        <fullName evidence="2">Putative reverse transcriptase</fullName>
    </submittedName>
</protein>
<dbReference type="PROSITE" id="PS50878">
    <property type="entry name" value="RT_POL"/>
    <property type="match status" value="1"/>
</dbReference>
<dbReference type="SUPFAM" id="SSF56672">
    <property type="entry name" value="DNA/RNA polymerases"/>
    <property type="match status" value="1"/>
</dbReference>
<dbReference type="InterPro" id="IPR036691">
    <property type="entry name" value="Endo/exonu/phosph_ase_sf"/>
</dbReference>
<feature type="non-terminal residue" evidence="2">
    <location>
        <position position="1"/>
    </location>
</feature>
<feature type="non-terminal residue" evidence="2">
    <location>
        <position position="946"/>
    </location>
</feature>
<dbReference type="GO" id="GO:0003964">
    <property type="term" value="F:RNA-directed DNA polymerase activity"/>
    <property type="evidence" value="ECO:0007669"/>
    <property type="project" value="UniProtKB-KW"/>
</dbReference>
<organism evidence="2">
    <name type="scientific">Corethrella appendiculata</name>
    <dbReference type="NCBI Taxonomy" id="1370023"/>
    <lineage>
        <taxon>Eukaryota</taxon>
        <taxon>Metazoa</taxon>
        <taxon>Ecdysozoa</taxon>
        <taxon>Arthropoda</taxon>
        <taxon>Hexapoda</taxon>
        <taxon>Insecta</taxon>
        <taxon>Pterygota</taxon>
        <taxon>Neoptera</taxon>
        <taxon>Endopterygota</taxon>
        <taxon>Diptera</taxon>
        <taxon>Nematocera</taxon>
        <taxon>Culicoidea</taxon>
        <taxon>Chaoboridae</taxon>
        <taxon>Corethrella</taxon>
    </lineage>
</organism>
<keyword evidence="2" id="KW-0808">Transferase</keyword>
<accession>U5EEL4</accession>
<dbReference type="SUPFAM" id="SSF56219">
    <property type="entry name" value="DNase I-like"/>
    <property type="match status" value="1"/>
</dbReference>
<dbReference type="Pfam" id="PF00078">
    <property type="entry name" value="RVT_1"/>
    <property type="match status" value="1"/>
</dbReference>
<dbReference type="AlphaFoldDB" id="U5EEL4"/>
<dbReference type="PANTHER" id="PTHR33332">
    <property type="entry name" value="REVERSE TRANSCRIPTASE DOMAIN-CONTAINING PROTEIN"/>
    <property type="match status" value="1"/>
</dbReference>
<dbReference type="InterPro" id="IPR005135">
    <property type="entry name" value="Endo/exonuclease/phosphatase"/>
</dbReference>
<dbReference type="EMBL" id="GANO01004275">
    <property type="protein sequence ID" value="JAB55596.1"/>
    <property type="molecule type" value="mRNA"/>
</dbReference>
<feature type="domain" description="Reverse transcriptase" evidence="1">
    <location>
        <begin position="489"/>
        <end position="749"/>
    </location>
</feature>
<dbReference type="InterPro" id="IPR000477">
    <property type="entry name" value="RT_dom"/>
</dbReference>
<evidence type="ECO:0000313" key="2">
    <source>
        <dbReference type="EMBL" id="JAB55596.1"/>
    </source>
</evidence>
<dbReference type="Gene3D" id="3.60.10.10">
    <property type="entry name" value="Endonuclease/exonuclease/phosphatase"/>
    <property type="match status" value="1"/>
</dbReference>
<dbReference type="InterPro" id="IPR043502">
    <property type="entry name" value="DNA/RNA_pol_sf"/>
</dbReference>
<reference evidence="2" key="1">
    <citation type="journal article" date="2014" name="Insect Biochem. Mol. Biol.">
        <title>An insight into the sialome of the frog biting fly, Corethrella appendiculata.</title>
        <authorList>
            <person name="Ribeiro J.M.C."/>
            <person name="Chagas A.C."/>
            <person name="Pham V.M."/>
            <person name="Lounibos L.P."/>
            <person name="Calvo E."/>
        </authorList>
    </citation>
    <scope>NUCLEOTIDE SEQUENCE</scope>
    <source>
        <tissue evidence="2">Salivary glands</tissue>
    </source>
</reference>
<keyword evidence="2" id="KW-0695">RNA-directed DNA polymerase</keyword>